<dbReference type="AlphaFoldDB" id="A0AA38Y7L5"/>
<evidence type="ECO:0000259" key="2">
    <source>
        <dbReference type="Pfam" id="PF00144"/>
    </source>
</evidence>
<dbReference type="InterPro" id="IPR058664">
    <property type="entry name" value="ARB_00930-like_C"/>
</dbReference>
<dbReference type="PANTHER" id="PTHR22935:SF97">
    <property type="entry name" value="BETA-LACTAMASE-RELATED DOMAIN-CONTAINING PROTEIN"/>
    <property type="match status" value="1"/>
</dbReference>
<comment type="caution">
    <text evidence="4">The sequence shown here is derived from an EMBL/GenBank/DDBJ whole genome shotgun (WGS) entry which is preliminary data.</text>
</comment>
<sequence length="600" mass="64893">MGWAKSLVRQVWPILITSAQALSSSSWAGFAKNDITLLGPVYQPSSNLSARAWSSARQEASGGFNQMIETGLASSGVFDNMTTSFSASVFSVESDSPLFEFHFEAPGLNGSLNAGKLSENTIYRTGSLGKLLVAYTWLVNIGHLVWFDPITKYIHELAEAAEDFHNPLLQTNWSEVTIGSLMSQLSGLGRDYSLGDYSVAPYTAEQAAAMGFPPLANGSSIECSALGPMGLPGCRRDELLQGIINHPPSFRSFHTPFYSNIGFEILGLAYENITGNPIAQDHDHLYRDRLGMKSTSYSAPGADADTIIPMNDTYAQFSYSLAAESPTARTGNQYTSTKDLRTLGQAILKSTLLPPVLTRQWLKPATATGQTNMMVGAPWEIVRYQVPVNNIINANRTVDVYCKSGDYGKYSSLFCLAPDYNIGLSVLLAGEGASMERFDVGGILIDNFLPAAEAAAKESARTAFPGTFRAPDRNSSVTLAVDGGPGVAITSWTSNGTDLLVSPALAGVTGQNDDFRLYPTGLSYRPESDELTYHKYHLIAVPAEGKFVPGWFAITNHQWLVSEVADYDNLAVDAVVVGIDAEGLVQTFECQALRSTYFRV</sequence>
<feature type="signal peptide" evidence="1">
    <location>
        <begin position="1"/>
        <end position="21"/>
    </location>
</feature>
<proteinExistence type="predicted"/>
<keyword evidence="5" id="KW-1185">Reference proteome</keyword>
<gene>
    <name evidence="4" type="ORF">H2204_005139</name>
</gene>
<name>A0AA38Y7L5_9EURO</name>
<dbReference type="Gene3D" id="3.40.710.10">
    <property type="entry name" value="DD-peptidase/beta-lactamase superfamily"/>
    <property type="match status" value="1"/>
</dbReference>
<dbReference type="InterPro" id="IPR012338">
    <property type="entry name" value="Beta-lactam/transpept-like"/>
</dbReference>
<feature type="chain" id="PRO_5041387771" description="Beta-lactamase-related domain-containing protein" evidence="1">
    <location>
        <begin position="22"/>
        <end position="600"/>
    </location>
</feature>
<dbReference type="Pfam" id="PF26335">
    <property type="entry name" value="ARB_00930_C"/>
    <property type="match status" value="1"/>
</dbReference>
<organism evidence="4 5">
    <name type="scientific">Knufia peltigerae</name>
    <dbReference type="NCBI Taxonomy" id="1002370"/>
    <lineage>
        <taxon>Eukaryota</taxon>
        <taxon>Fungi</taxon>
        <taxon>Dikarya</taxon>
        <taxon>Ascomycota</taxon>
        <taxon>Pezizomycotina</taxon>
        <taxon>Eurotiomycetes</taxon>
        <taxon>Chaetothyriomycetidae</taxon>
        <taxon>Chaetothyriales</taxon>
        <taxon>Trichomeriaceae</taxon>
        <taxon>Knufia</taxon>
    </lineage>
</organism>
<keyword evidence="1" id="KW-0732">Signal</keyword>
<evidence type="ECO:0000259" key="3">
    <source>
        <dbReference type="Pfam" id="PF26335"/>
    </source>
</evidence>
<dbReference type="InterPro" id="IPR001466">
    <property type="entry name" value="Beta-lactam-related"/>
</dbReference>
<feature type="domain" description="Beta-lactamase-related" evidence="2">
    <location>
        <begin position="116"/>
        <end position="433"/>
    </location>
</feature>
<protein>
    <recommendedName>
        <fullName evidence="6">Beta-lactamase-related domain-containing protein</fullName>
    </recommendedName>
</protein>
<dbReference type="EMBL" id="JAPDRN010000027">
    <property type="protein sequence ID" value="KAJ9636991.1"/>
    <property type="molecule type" value="Genomic_DNA"/>
</dbReference>
<evidence type="ECO:0000256" key="1">
    <source>
        <dbReference type="SAM" id="SignalP"/>
    </source>
</evidence>
<accession>A0AA38Y7L5</accession>
<dbReference type="Proteomes" id="UP001172681">
    <property type="component" value="Unassembled WGS sequence"/>
</dbReference>
<evidence type="ECO:0008006" key="6">
    <source>
        <dbReference type="Google" id="ProtNLM"/>
    </source>
</evidence>
<evidence type="ECO:0000313" key="4">
    <source>
        <dbReference type="EMBL" id="KAJ9636991.1"/>
    </source>
</evidence>
<evidence type="ECO:0000313" key="5">
    <source>
        <dbReference type="Proteomes" id="UP001172681"/>
    </source>
</evidence>
<dbReference type="Pfam" id="PF00144">
    <property type="entry name" value="Beta-lactamase"/>
    <property type="match status" value="1"/>
</dbReference>
<dbReference type="PANTHER" id="PTHR22935">
    <property type="entry name" value="PENICILLIN-BINDING PROTEIN"/>
    <property type="match status" value="1"/>
</dbReference>
<reference evidence="4" key="1">
    <citation type="submission" date="2022-10" db="EMBL/GenBank/DDBJ databases">
        <title>Culturing micro-colonial fungi from biological soil crusts in the Mojave desert and describing Neophaeococcomyces mojavensis, and introducing the new genera and species Taxawa tesnikishii.</title>
        <authorList>
            <person name="Kurbessoian T."/>
            <person name="Stajich J.E."/>
        </authorList>
    </citation>
    <scope>NUCLEOTIDE SEQUENCE</scope>
    <source>
        <strain evidence="4">TK_35</strain>
    </source>
</reference>
<dbReference type="SUPFAM" id="SSF56601">
    <property type="entry name" value="beta-lactamase/transpeptidase-like"/>
    <property type="match status" value="1"/>
</dbReference>
<feature type="domain" description="Beta-lactamase-like ARB-00930-like C-terminal" evidence="3">
    <location>
        <begin position="456"/>
        <end position="599"/>
    </location>
</feature>
<dbReference type="InterPro" id="IPR051478">
    <property type="entry name" value="Beta-lactamase-like_AB/R"/>
</dbReference>